<dbReference type="Gene3D" id="3.30.300.20">
    <property type="match status" value="1"/>
</dbReference>
<dbReference type="InterPro" id="IPR015946">
    <property type="entry name" value="KH_dom-like_a/b"/>
</dbReference>
<dbReference type="PANTHER" id="PTHR33515">
    <property type="entry name" value="RIBOSOME-BINDING FACTOR A, CHLOROPLASTIC-RELATED"/>
    <property type="match status" value="1"/>
</dbReference>
<dbReference type="HAMAP" id="MF_00003">
    <property type="entry name" value="RbfA"/>
    <property type="match status" value="1"/>
</dbReference>
<dbReference type="EMBL" id="RJKN01000003">
    <property type="protein sequence ID" value="ROP43678.1"/>
    <property type="molecule type" value="Genomic_DNA"/>
</dbReference>
<dbReference type="GO" id="GO:0005829">
    <property type="term" value="C:cytosol"/>
    <property type="evidence" value="ECO:0007669"/>
    <property type="project" value="TreeGrafter"/>
</dbReference>
<evidence type="ECO:0000256" key="1">
    <source>
        <dbReference type="ARBA" id="ARBA00022517"/>
    </source>
</evidence>
<dbReference type="GO" id="GO:0043024">
    <property type="term" value="F:ribosomal small subunit binding"/>
    <property type="evidence" value="ECO:0007669"/>
    <property type="project" value="TreeGrafter"/>
</dbReference>
<feature type="region of interest" description="Disordered" evidence="3">
    <location>
        <begin position="125"/>
        <end position="185"/>
    </location>
</feature>
<feature type="compositionally biased region" description="Basic and acidic residues" evidence="3">
    <location>
        <begin position="157"/>
        <end position="185"/>
    </location>
</feature>
<dbReference type="Pfam" id="PF02033">
    <property type="entry name" value="RBFA"/>
    <property type="match status" value="1"/>
</dbReference>
<evidence type="ECO:0000256" key="3">
    <source>
        <dbReference type="SAM" id="MobiDB-lite"/>
    </source>
</evidence>
<dbReference type="NCBIfam" id="TIGR00082">
    <property type="entry name" value="rbfA"/>
    <property type="match status" value="1"/>
</dbReference>
<dbReference type="AlphaFoldDB" id="A0A3N1HME1"/>
<organism evidence="4 5">
    <name type="scientific">Pseudokineococcus lusitanus</name>
    <dbReference type="NCBI Taxonomy" id="763993"/>
    <lineage>
        <taxon>Bacteria</taxon>
        <taxon>Bacillati</taxon>
        <taxon>Actinomycetota</taxon>
        <taxon>Actinomycetes</taxon>
        <taxon>Kineosporiales</taxon>
        <taxon>Kineosporiaceae</taxon>
        <taxon>Pseudokineococcus</taxon>
    </lineage>
</organism>
<dbReference type="RefSeq" id="WP_123379395.1">
    <property type="nucleotide sequence ID" value="NZ_RJKN01000003.1"/>
</dbReference>
<dbReference type="InterPro" id="IPR000238">
    <property type="entry name" value="RbfA"/>
</dbReference>
<comment type="subcellular location">
    <subcellularLocation>
        <location evidence="2">Cytoplasm</location>
    </subcellularLocation>
</comment>
<evidence type="ECO:0000313" key="5">
    <source>
        <dbReference type="Proteomes" id="UP000276232"/>
    </source>
</evidence>
<dbReference type="SUPFAM" id="SSF89919">
    <property type="entry name" value="Ribosome-binding factor A, RbfA"/>
    <property type="match status" value="1"/>
</dbReference>
<dbReference type="InterPro" id="IPR020053">
    <property type="entry name" value="Ribosome-bd_factorA_CS"/>
</dbReference>
<evidence type="ECO:0000256" key="2">
    <source>
        <dbReference type="HAMAP-Rule" id="MF_00003"/>
    </source>
</evidence>
<dbReference type="PROSITE" id="PS01319">
    <property type="entry name" value="RBFA"/>
    <property type="match status" value="1"/>
</dbReference>
<name>A0A3N1HME1_9ACTN</name>
<feature type="compositionally biased region" description="Acidic residues" evidence="3">
    <location>
        <begin position="140"/>
        <end position="156"/>
    </location>
</feature>
<dbReference type="FunCoup" id="A0A3N1HME1">
    <property type="interactions" value="17"/>
</dbReference>
<proteinExistence type="inferred from homology"/>
<accession>A0A3N1HME1</accession>
<keyword evidence="2" id="KW-0963">Cytoplasm</keyword>
<comment type="subunit">
    <text evidence="2">Monomer. Binds 30S ribosomal subunits, but not 50S ribosomal subunits or 70S ribosomes.</text>
</comment>
<dbReference type="InParanoid" id="A0A3N1HME1"/>
<dbReference type="InterPro" id="IPR023799">
    <property type="entry name" value="RbfA_dom_sf"/>
</dbReference>
<reference evidence="4 5" key="1">
    <citation type="journal article" date="2015" name="Stand. Genomic Sci.">
        <title>Genomic Encyclopedia of Bacterial and Archaeal Type Strains, Phase III: the genomes of soil and plant-associated and newly described type strains.</title>
        <authorList>
            <person name="Whitman W.B."/>
            <person name="Woyke T."/>
            <person name="Klenk H.P."/>
            <person name="Zhou Y."/>
            <person name="Lilburn T.G."/>
            <person name="Beck B.J."/>
            <person name="De Vos P."/>
            <person name="Vandamme P."/>
            <person name="Eisen J.A."/>
            <person name="Garrity G."/>
            <person name="Hugenholtz P."/>
            <person name="Kyrpides N.C."/>
        </authorList>
    </citation>
    <scope>NUCLEOTIDE SEQUENCE [LARGE SCALE GENOMIC DNA]</scope>
    <source>
        <strain evidence="4 5">CECT 7306</strain>
    </source>
</reference>
<dbReference type="GO" id="GO:0030490">
    <property type="term" value="P:maturation of SSU-rRNA"/>
    <property type="evidence" value="ECO:0007669"/>
    <property type="project" value="UniProtKB-UniRule"/>
</dbReference>
<comment type="function">
    <text evidence="2">One of several proteins that assist in the late maturation steps of the functional core of the 30S ribosomal subunit. Associates with free 30S ribosomal subunits (but not with 30S subunits that are part of 70S ribosomes or polysomes). Required for efficient processing of 16S rRNA. May interact with the 5'-terminal helix region of 16S rRNA.</text>
</comment>
<keyword evidence="1 2" id="KW-0690">Ribosome biogenesis</keyword>
<dbReference type="PANTHER" id="PTHR33515:SF1">
    <property type="entry name" value="RIBOSOME-BINDING FACTOR A, CHLOROPLASTIC-RELATED"/>
    <property type="match status" value="1"/>
</dbReference>
<sequence>MADPARARKLADRIKVVVAETLERRIKDPRLGFVTITAARVTGDLQHATVFYTVFGDQSEKQDTAQALASARGVLRAEVGRRTGVRLTPTLEFVEDAVPENAQAIEDLLRAAREQDAAVAGLAASAEYAGEADPYRPEADLEDDEDDDDLEDDEVEDVAHDPDARPGPERLGDDVLDPDVRARRR</sequence>
<protein>
    <recommendedName>
        <fullName evidence="2">Ribosome-binding factor A</fullName>
    </recommendedName>
</protein>
<gene>
    <name evidence="2" type="primary">rbfA</name>
    <name evidence="4" type="ORF">EDC03_1272</name>
</gene>
<comment type="caution">
    <text evidence="4">The sequence shown here is derived from an EMBL/GenBank/DDBJ whole genome shotgun (WGS) entry which is preliminary data.</text>
</comment>
<dbReference type="OrthoDB" id="307788at2"/>
<comment type="similarity">
    <text evidence="2">Belongs to the RbfA family.</text>
</comment>
<evidence type="ECO:0000313" key="4">
    <source>
        <dbReference type="EMBL" id="ROP43678.1"/>
    </source>
</evidence>
<keyword evidence="5" id="KW-1185">Reference proteome</keyword>
<dbReference type="Proteomes" id="UP000276232">
    <property type="component" value="Unassembled WGS sequence"/>
</dbReference>